<evidence type="ECO:0000313" key="1">
    <source>
        <dbReference type="EMBL" id="GIY99996.1"/>
    </source>
</evidence>
<sequence length="110" mass="12700">MTKRLRNPILESLGRYPYNQYWFGPNDRVVRALALCRSRSNAWQFNLRAVKGLPIPCGINSSGHVHFSFGGHATQISSGRLLGSLFVWKGFDMPHYVPQNERRFRFEFGL</sequence>
<protein>
    <submittedName>
        <fullName evidence="1">Uncharacterized protein</fullName>
    </submittedName>
</protein>
<name>A0AAV4XXY6_CAEEX</name>
<dbReference type="EMBL" id="BPLR01018481">
    <property type="protein sequence ID" value="GIY99996.1"/>
    <property type="molecule type" value="Genomic_DNA"/>
</dbReference>
<keyword evidence="2" id="KW-1185">Reference proteome</keyword>
<gene>
    <name evidence="1" type="ORF">CEXT_360481</name>
</gene>
<evidence type="ECO:0000313" key="2">
    <source>
        <dbReference type="Proteomes" id="UP001054945"/>
    </source>
</evidence>
<dbReference type="AlphaFoldDB" id="A0AAV4XXY6"/>
<reference evidence="1 2" key="1">
    <citation type="submission" date="2021-06" db="EMBL/GenBank/DDBJ databases">
        <title>Caerostris extrusa draft genome.</title>
        <authorList>
            <person name="Kono N."/>
            <person name="Arakawa K."/>
        </authorList>
    </citation>
    <scope>NUCLEOTIDE SEQUENCE [LARGE SCALE GENOMIC DNA]</scope>
</reference>
<organism evidence="1 2">
    <name type="scientific">Caerostris extrusa</name>
    <name type="common">Bark spider</name>
    <name type="synonym">Caerostris bankana</name>
    <dbReference type="NCBI Taxonomy" id="172846"/>
    <lineage>
        <taxon>Eukaryota</taxon>
        <taxon>Metazoa</taxon>
        <taxon>Ecdysozoa</taxon>
        <taxon>Arthropoda</taxon>
        <taxon>Chelicerata</taxon>
        <taxon>Arachnida</taxon>
        <taxon>Araneae</taxon>
        <taxon>Araneomorphae</taxon>
        <taxon>Entelegynae</taxon>
        <taxon>Araneoidea</taxon>
        <taxon>Araneidae</taxon>
        <taxon>Caerostris</taxon>
    </lineage>
</organism>
<comment type="caution">
    <text evidence="1">The sequence shown here is derived from an EMBL/GenBank/DDBJ whole genome shotgun (WGS) entry which is preliminary data.</text>
</comment>
<proteinExistence type="predicted"/>
<accession>A0AAV4XXY6</accession>
<dbReference type="Proteomes" id="UP001054945">
    <property type="component" value="Unassembled WGS sequence"/>
</dbReference>